<dbReference type="KEGG" id="aqu:100633770"/>
<reference evidence="3" key="2">
    <citation type="submission" date="2017-05" db="UniProtKB">
        <authorList>
            <consortium name="EnsemblMetazoa"/>
        </authorList>
    </citation>
    <scope>IDENTIFICATION</scope>
</reference>
<feature type="compositionally biased region" description="Basic and acidic residues" evidence="2">
    <location>
        <begin position="333"/>
        <end position="342"/>
    </location>
</feature>
<dbReference type="PANTHER" id="PTHR46241:SF1">
    <property type="entry name" value="OUTER DYNEIN ARM-DOCKING COMPLEX SUBUNIT 2"/>
    <property type="match status" value="1"/>
</dbReference>
<dbReference type="eggNOG" id="KOG4568">
    <property type="taxonomic scope" value="Eukaryota"/>
</dbReference>
<dbReference type="Gene3D" id="1.25.10.10">
    <property type="entry name" value="Leucine-rich Repeat Variant"/>
    <property type="match status" value="4"/>
</dbReference>
<dbReference type="InterPro" id="IPR023231">
    <property type="entry name" value="GSKIP_dom_sf"/>
</dbReference>
<dbReference type="SMART" id="SM00185">
    <property type="entry name" value="ARM"/>
    <property type="match status" value="11"/>
</dbReference>
<dbReference type="STRING" id="400682.A0A1X7UJB5"/>
<dbReference type="Proteomes" id="UP000007879">
    <property type="component" value="Unassembled WGS sequence"/>
</dbReference>
<feature type="compositionally biased region" description="Polar residues" evidence="2">
    <location>
        <begin position="400"/>
        <end position="424"/>
    </location>
</feature>
<feature type="repeat" description="ARM" evidence="1">
    <location>
        <begin position="550"/>
        <end position="592"/>
    </location>
</feature>
<dbReference type="EnsemblMetazoa" id="Aqu2.1.27842_001">
    <property type="protein sequence ID" value="Aqu2.1.27842_001"/>
    <property type="gene ID" value="Aqu2.1.27842"/>
</dbReference>
<dbReference type="eggNOG" id="KOG0167">
    <property type="taxonomic scope" value="Eukaryota"/>
</dbReference>
<evidence type="ECO:0000256" key="2">
    <source>
        <dbReference type="SAM" id="MobiDB-lite"/>
    </source>
</evidence>
<keyword evidence="4" id="KW-1185">Reference proteome</keyword>
<protein>
    <recommendedName>
        <fullName evidence="5">Armadillo repeat-containing protein 4</fullName>
    </recommendedName>
</protein>
<dbReference type="InterPro" id="IPR011989">
    <property type="entry name" value="ARM-like"/>
</dbReference>
<dbReference type="SUPFAM" id="SSF48371">
    <property type="entry name" value="ARM repeat"/>
    <property type="match status" value="2"/>
</dbReference>
<evidence type="ECO:0008006" key="5">
    <source>
        <dbReference type="Google" id="ProtNLM"/>
    </source>
</evidence>
<dbReference type="InterPro" id="IPR016024">
    <property type="entry name" value="ARM-type_fold"/>
</dbReference>
<dbReference type="SUPFAM" id="SSF103107">
    <property type="entry name" value="Hypothetical protein c14orf129, hspc210"/>
    <property type="match status" value="1"/>
</dbReference>
<evidence type="ECO:0000313" key="3">
    <source>
        <dbReference type="EnsemblMetazoa" id="Aqu2.1.27842_001"/>
    </source>
</evidence>
<dbReference type="PANTHER" id="PTHR46241">
    <property type="entry name" value="ARMADILLO REPEAT-CONTAINING PROTEIN 4 ARMC4"/>
    <property type="match status" value="1"/>
</dbReference>
<dbReference type="EnsemblMetazoa" id="XM_003387670.3">
    <property type="protein sequence ID" value="XP_003387718.1"/>
    <property type="gene ID" value="LOC100633770"/>
</dbReference>
<accession>A0A1X7UJB5</accession>
<feature type="region of interest" description="Disordered" evidence="2">
    <location>
        <begin position="333"/>
        <end position="460"/>
    </location>
</feature>
<gene>
    <name evidence="3" type="primary">100633770</name>
</gene>
<dbReference type="InterPro" id="IPR000225">
    <property type="entry name" value="Armadillo"/>
</dbReference>
<evidence type="ECO:0000256" key="1">
    <source>
        <dbReference type="PROSITE-ProRule" id="PRU00259"/>
    </source>
</evidence>
<sequence>MGAALSSRAVWVSASDTVGKLDFSRSNEDLLKDLCVHIEELVRSNPSEAGVFFQKPLVWHSSCPFASYDVLNQPEYIRNDESVVSSEKKNENPALSIVKNNDGATITVYNFKFLVKVMSCVGQKKLKEAQLCLEANPDPLTNIIGSSFHGSENKLLVDVHDKLAREKAQGNNNMDDSTFRLLLLINNLDIQLMQSSLKQLGRDVRLTPNLVQSEVELLQTFSGNESDKCLKSIEYTSTLSFSNGCRAPPWRQVLGDICYLCIQLHDSGQIYVTASTEGYFMNKGMNQGQLQYDKTGDLYSTLVLLLKSYSQHFANTIMQQEFLSVGDSLESEVPKSVRRPLDTHSVPNEVTEATDKPKEAVVQAPPAKPVSKSKKSSAEKKQSKRQRKQTPNEPRFVTPPETSGSKKSRGQLESSKQPNHSVSSIHDIHVAELSENDIGSSSDDSEEEEEIQDRHPESTADLPSEYWQIQKLIKYLKAGNQTTTVIALCCLQDFDLTLESSHLAIRDNGGLDLIINLLETGDIKCMIGALRILRDISIHPHTRIAIVDLKGLPHLVQILQSPIRELKCLAAETIANIAKFKRARKIVCINGGLHYLVNMLESTGRPGSSLTGERSDLEVARCAALGLWSCSRSKRSKRVLLKTNVVTLLGQYLHSDEVDVLIPVIGTLQECATEPKYQELIQSSGMIKQLVKGLHVENEELQMHCASAIFKCAEEEATRQLVRQYEGLLPLSKRLANANDNKDLLTAVTGAIWKCSKSPQNVHELKKLKAIEKLVGLLSNQPEEVLINVVGAIAECARIDNENRVAIRKSGGVVPLVQLLTGTNQSLLINATKAVGACALENESMVIIDKQDGVRLLWSLLKSPNPEVQACAAWAICPCIENAKDAGELVRSFVGGLELIVGLLKSTDVEVLAGVSAAIAKIAQDQENLAVITDHGVVPLLAQLTHTNNDNLRHHLADAISKCCSWRNNRVGFGQNSAVAPLVKYLCSDDESVHRTTACALNQLSYDPDNCITMHEAGVVQLLLPMIGRADEVLQEAAADCISNIRHLAMANDKAKFK</sequence>
<dbReference type="OrthoDB" id="1683831at2759"/>
<evidence type="ECO:0000313" key="4">
    <source>
        <dbReference type="Proteomes" id="UP000007879"/>
    </source>
</evidence>
<dbReference type="Pfam" id="PF00514">
    <property type="entry name" value="Arm"/>
    <property type="match status" value="2"/>
</dbReference>
<reference evidence="4" key="1">
    <citation type="journal article" date="2010" name="Nature">
        <title>The Amphimedon queenslandica genome and the evolution of animal complexity.</title>
        <authorList>
            <person name="Srivastava M."/>
            <person name="Simakov O."/>
            <person name="Chapman J."/>
            <person name="Fahey B."/>
            <person name="Gauthier M.E."/>
            <person name="Mitros T."/>
            <person name="Richards G.S."/>
            <person name="Conaco C."/>
            <person name="Dacre M."/>
            <person name="Hellsten U."/>
            <person name="Larroux C."/>
            <person name="Putnam N.H."/>
            <person name="Stanke M."/>
            <person name="Adamska M."/>
            <person name="Darling A."/>
            <person name="Degnan S.M."/>
            <person name="Oakley T.H."/>
            <person name="Plachetzki D.C."/>
            <person name="Zhai Y."/>
            <person name="Adamski M."/>
            <person name="Calcino A."/>
            <person name="Cummins S.F."/>
            <person name="Goodstein D.M."/>
            <person name="Harris C."/>
            <person name="Jackson D.J."/>
            <person name="Leys S.P."/>
            <person name="Shu S."/>
            <person name="Woodcroft B.J."/>
            <person name="Vervoort M."/>
            <person name="Kosik K.S."/>
            <person name="Manning G."/>
            <person name="Degnan B.M."/>
            <person name="Rokhsar D.S."/>
        </authorList>
    </citation>
    <scope>NUCLEOTIDE SEQUENCE [LARGE SCALE GENOMIC DNA]</scope>
</reference>
<organism evidence="3">
    <name type="scientific">Amphimedon queenslandica</name>
    <name type="common">Sponge</name>
    <dbReference type="NCBI Taxonomy" id="400682"/>
    <lineage>
        <taxon>Eukaryota</taxon>
        <taxon>Metazoa</taxon>
        <taxon>Porifera</taxon>
        <taxon>Demospongiae</taxon>
        <taxon>Heteroscleromorpha</taxon>
        <taxon>Haplosclerida</taxon>
        <taxon>Niphatidae</taxon>
        <taxon>Amphimedon</taxon>
    </lineage>
</organism>
<dbReference type="InParanoid" id="A0A1X7UJB5"/>
<proteinExistence type="predicted"/>
<dbReference type="AlphaFoldDB" id="A0A1X7UJB5"/>
<dbReference type="PROSITE" id="PS50176">
    <property type="entry name" value="ARM_REPEAT"/>
    <property type="match status" value="2"/>
</dbReference>
<feature type="repeat" description="ARM" evidence="1">
    <location>
        <begin position="895"/>
        <end position="937"/>
    </location>
</feature>
<name>A0A1X7UJB5_AMPQE</name>